<accession>A0ABQ4VH59</accession>
<feature type="region of interest" description="Disordered" evidence="1">
    <location>
        <begin position="206"/>
        <end position="234"/>
    </location>
</feature>
<dbReference type="EMBL" id="BPUX01000024">
    <property type="protein sequence ID" value="GJH43365.1"/>
    <property type="molecule type" value="Genomic_DNA"/>
</dbReference>
<keyword evidence="4" id="KW-0418">Kinase</keyword>
<dbReference type="SUPFAM" id="SSF53300">
    <property type="entry name" value="vWA-like"/>
    <property type="match status" value="1"/>
</dbReference>
<dbReference type="InterPro" id="IPR002035">
    <property type="entry name" value="VWF_A"/>
</dbReference>
<dbReference type="PANTHER" id="PTHR47763:SF1">
    <property type="entry name" value="DUF659 DOMAIN-CONTAINING PROTEIN"/>
    <property type="match status" value="1"/>
</dbReference>
<keyword evidence="5" id="KW-1185">Reference proteome</keyword>
<gene>
    <name evidence="4" type="ORF">PA42_15390</name>
</gene>
<evidence type="ECO:0000313" key="4">
    <source>
        <dbReference type="EMBL" id="GJH43365.1"/>
    </source>
</evidence>
<dbReference type="SMART" id="SM00327">
    <property type="entry name" value="VWA"/>
    <property type="match status" value="1"/>
</dbReference>
<keyword evidence="4" id="KW-0723">Serine/threonine-protein kinase</keyword>
<evidence type="ECO:0000313" key="5">
    <source>
        <dbReference type="Proteomes" id="UP001052140"/>
    </source>
</evidence>
<evidence type="ECO:0000259" key="3">
    <source>
        <dbReference type="PROSITE" id="PS50234"/>
    </source>
</evidence>
<keyword evidence="4" id="KW-0808">Transferase</keyword>
<dbReference type="PROSITE" id="PS50234">
    <property type="entry name" value="VWFA"/>
    <property type="match status" value="1"/>
</dbReference>
<dbReference type="RefSeq" id="WP_226690874.1">
    <property type="nucleotide sequence ID" value="NZ_BPUX01000024.1"/>
</dbReference>
<organism evidence="4 5">
    <name type="scientific">Pasteurella canis</name>
    <dbReference type="NCBI Taxonomy" id="753"/>
    <lineage>
        <taxon>Bacteria</taxon>
        <taxon>Pseudomonadati</taxon>
        <taxon>Pseudomonadota</taxon>
        <taxon>Gammaproteobacteria</taxon>
        <taxon>Pasteurellales</taxon>
        <taxon>Pasteurellaceae</taxon>
        <taxon>Pasteurella</taxon>
    </lineage>
</organism>
<name>A0ABQ4VH59_9PAST</name>
<dbReference type="InterPro" id="IPR036465">
    <property type="entry name" value="vWFA_dom_sf"/>
</dbReference>
<reference evidence="4" key="1">
    <citation type="submission" date="2024-05" db="EMBL/GenBank/DDBJ databases">
        <title>Determining zoonotic pasteurella genome.</title>
        <authorList>
            <person name="Maeda T."/>
            <person name="Takahashi T."/>
            <person name="Yoshida H."/>
        </authorList>
    </citation>
    <scope>NUCLEOTIDE SEQUENCE</scope>
    <source>
        <strain evidence="4">PA42</strain>
    </source>
</reference>
<dbReference type="Proteomes" id="UP001052140">
    <property type="component" value="Unassembled WGS sequence"/>
</dbReference>
<sequence>MAKSSLAALYALCLSLPLSLTALANEKPLLQTGKTTLYQRVLSTPTCELLEKSNANTGKKIPAFSRYYVYQRENVAGKTFVKVGPDTFGKTVGWLDESCAVPWNMQMTLVFTNPSDRDRLLFFKDRTELDKVINANDPMQLVTPIRQDLANNKPNPAVLAQEPAEFVDFQKNFYLLPILQGEEVMNAKGFYERALEVASVSKNENALTKSTTDPTVSKTSQIDPTNTAKSKHTDPQEVVGFSAAVVFVIDSTISMDPYINRTREAIKQVYEQIEKENLGEQVKFGLVAFRSSTKAVKGLEYTSKMFVDPTTVKDGKDFMQKVASLKQAKVSSKEFSEDAYAGINQALNEIQWNKFGARYIVLITDAGAIEGDNPISTTGLDAKQLRLEAQHRGVAIYALHLKTPSGVKNHEQAQAQYTDLAFNNYLNKALYYPVNAGDVNEFGEKISTLAKALTAQVKLAYRGEMAAGSALSAVEKEKEKVSTPTPTSEIEQDAMLLGKAMQLAYLGGKKGTKAPPVFKAWISDKDFAKPTVPTAEARVLLTKSQLSDLSDVVKKIADAANEGLISPNDMFAQLRSVAAAMGQDPSKIKAESSTKIADLGLLGEYLDDIPYKSQVTSIDEETWKGMSVQEQEKFIRELHSKLRHYRVFNEDQSRWISLSEGSDPRDFVYPVPLEALP</sequence>
<evidence type="ECO:0000256" key="2">
    <source>
        <dbReference type="SAM" id="SignalP"/>
    </source>
</evidence>
<dbReference type="InterPro" id="IPR052969">
    <property type="entry name" value="Thr-specific_kinase-like"/>
</dbReference>
<dbReference type="CDD" id="cd00198">
    <property type="entry name" value="vWFA"/>
    <property type="match status" value="1"/>
</dbReference>
<dbReference type="PANTHER" id="PTHR47763">
    <property type="entry name" value="ALPHA-PROTEIN KINASE VWKA"/>
    <property type="match status" value="1"/>
</dbReference>
<dbReference type="GO" id="GO:0004674">
    <property type="term" value="F:protein serine/threonine kinase activity"/>
    <property type="evidence" value="ECO:0007669"/>
    <property type="project" value="UniProtKB-KW"/>
</dbReference>
<dbReference type="GeneID" id="69687399"/>
<feature type="domain" description="VWFA" evidence="3">
    <location>
        <begin position="244"/>
        <end position="446"/>
    </location>
</feature>
<dbReference type="Pfam" id="PF00092">
    <property type="entry name" value="VWA"/>
    <property type="match status" value="1"/>
</dbReference>
<dbReference type="Gene3D" id="3.40.50.410">
    <property type="entry name" value="von Willebrand factor, type A domain"/>
    <property type="match status" value="1"/>
</dbReference>
<feature type="signal peptide" evidence="2">
    <location>
        <begin position="1"/>
        <end position="24"/>
    </location>
</feature>
<protein>
    <submittedName>
        <fullName evidence="4">Serine/threonine protein kinase</fullName>
    </submittedName>
</protein>
<feature type="chain" id="PRO_5045161240" evidence="2">
    <location>
        <begin position="25"/>
        <end position="677"/>
    </location>
</feature>
<comment type="caution">
    <text evidence="4">The sequence shown here is derived from an EMBL/GenBank/DDBJ whole genome shotgun (WGS) entry which is preliminary data.</text>
</comment>
<proteinExistence type="predicted"/>
<feature type="compositionally biased region" description="Polar residues" evidence="1">
    <location>
        <begin position="206"/>
        <end position="228"/>
    </location>
</feature>
<evidence type="ECO:0000256" key="1">
    <source>
        <dbReference type="SAM" id="MobiDB-lite"/>
    </source>
</evidence>
<keyword evidence="2" id="KW-0732">Signal</keyword>